<reference evidence="9" key="1">
    <citation type="submission" date="2025-05" db="UniProtKB">
        <authorList>
            <consortium name="RefSeq"/>
        </authorList>
    </citation>
    <scope>NUCLEOTIDE SEQUENCE [LARGE SCALE GENOMIC DNA]</scope>
    <source>
        <strain evidence="9">14028-0561.14</strain>
    </source>
</reference>
<evidence type="ECO:0000256" key="2">
    <source>
        <dbReference type="ARBA" id="ARBA00022692"/>
    </source>
</evidence>
<accession>A0A6P4IH30</accession>
<feature type="domain" description="Neurotransmitter-gated ion-channel transmembrane" evidence="8">
    <location>
        <begin position="302"/>
        <end position="438"/>
    </location>
</feature>
<feature type="region of interest" description="Disordered" evidence="5">
    <location>
        <begin position="424"/>
        <end position="448"/>
    </location>
</feature>
<dbReference type="SUPFAM" id="SSF90112">
    <property type="entry name" value="Neurotransmitter-gated ion-channel transmembrane pore"/>
    <property type="match status" value="1"/>
</dbReference>
<dbReference type="InterPro" id="IPR036719">
    <property type="entry name" value="Neuro-gated_channel_TM_sf"/>
</dbReference>
<dbReference type="GO" id="GO:0016020">
    <property type="term" value="C:membrane"/>
    <property type="evidence" value="ECO:0007669"/>
    <property type="project" value="UniProtKB-SubCell"/>
</dbReference>
<dbReference type="AlphaFoldDB" id="A0A6P4IH30"/>
<dbReference type="Gene3D" id="1.20.58.390">
    <property type="entry name" value="Neurotransmitter-gated ion-channel transmembrane domain"/>
    <property type="match status" value="1"/>
</dbReference>
<keyword evidence="4 6" id="KW-0472">Membrane</keyword>
<dbReference type="InterPro" id="IPR036734">
    <property type="entry name" value="Neur_chan_lig-bd_sf"/>
</dbReference>
<feature type="compositionally biased region" description="Polar residues" evidence="5">
    <location>
        <begin position="424"/>
        <end position="434"/>
    </location>
</feature>
<proteinExistence type="predicted"/>
<evidence type="ECO:0000313" key="9">
    <source>
        <dbReference type="Proteomes" id="UP001652661"/>
    </source>
</evidence>
<dbReference type="PRINTS" id="PR00252">
    <property type="entry name" value="NRIONCHANNEL"/>
</dbReference>
<feature type="transmembrane region" description="Helical" evidence="6">
    <location>
        <begin position="358"/>
        <end position="384"/>
    </location>
</feature>
<dbReference type="Pfam" id="PF02932">
    <property type="entry name" value="Neur_chan_memb"/>
    <property type="match status" value="1"/>
</dbReference>
<dbReference type="CDD" id="cd19051">
    <property type="entry name" value="LGIC_TM_cation"/>
    <property type="match status" value="1"/>
</dbReference>
<dbReference type="InterPro" id="IPR006202">
    <property type="entry name" value="Neur_chan_lig-bd"/>
</dbReference>
<dbReference type="Proteomes" id="UP001652661">
    <property type="component" value="Chromosome 2L"/>
</dbReference>
<organism evidence="9 10">
    <name type="scientific">Drosophila kikkawai</name>
    <name type="common">Fruit fly</name>
    <dbReference type="NCBI Taxonomy" id="30033"/>
    <lineage>
        <taxon>Eukaryota</taxon>
        <taxon>Metazoa</taxon>
        <taxon>Ecdysozoa</taxon>
        <taxon>Arthropoda</taxon>
        <taxon>Hexapoda</taxon>
        <taxon>Insecta</taxon>
        <taxon>Pterygota</taxon>
        <taxon>Neoptera</taxon>
        <taxon>Endopterygota</taxon>
        <taxon>Diptera</taxon>
        <taxon>Brachycera</taxon>
        <taxon>Muscomorpha</taxon>
        <taxon>Ephydroidea</taxon>
        <taxon>Drosophilidae</taxon>
        <taxon>Drosophila</taxon>
        <taxon>Sophophora</taxon>
    </lineage>
</organism>
<evidence type="ECO:0000256" key="5">
    <source>
        <dbReference type="SAM" id="MobiDB-lite"/>
    </source>
</evidence>
<dbReference type="OrthoDB" id="410315at2759"/>
<dbReference type="RefSeq" id="XP_017021848.2">
    <property type="nucleotide sequence ID" value="XM_017166359.3"/>
</dbReference>
<evidence type="ECO:0000256" key="1">
    <source>
        <dbReference type="ARBA" id="ARBA00004141"/>
    </source>
</evidence>
<keyword evidence="3 6" id="KW-1133">Transmembrane helix</keyword>
<dbReference type="InterPro" id="IPR006029">
    <property type="entry name" value="Neurotrans-gated_channel_TM"/>
</dbReference>
<feature type="transmembrane region" description="Helical" evidence="6">
    <location>
        <begin position="328"/>
        <end position="346"/>
    </location>
</feature>
<evidence type="ECO:0000313" key="10">
    <source>
        <dbReference type="RefSeq" id="XP_017021848.2"/>
    </source>
</evidence>
<evidence type="ECO:0000259" key="8">
    <source>
        <dbReference type="Pfam" id="PF02932"/>
    </source>
</evidence>
<evidence type="ECO:0000259" key="7">
    <source>
        <dbReference type="Pfam" id="PF02931"/>
    </source>
</evidence>
<dbReference type="GeneID" id="108074339"/>
<dbReference type="Gene3D" id="2.70.170.10">
    <property type="entry name" value="Neurotransmitter-gated ion-channel ligand-binding domain"/>
    <property type="match status" value="1"/>
</dbReference>
<dbReference type="PANTHER" id="PTHR18945">
    <property type="entry name" value="NEUROTRANSMITTER GATED ION CHANNEL"/>
    <property type="match status" value="1"/>
</dbReference>
<comment type="subcellular location">
    <subcellularLocation>
        <location evidence="1">Membrane</location>
        <topology evidence="1">Multi-pass membrane protein</topology>
    </subcellularLocation>
</comment>
<evidence type="ECO:0000256" key="3">
    <source>
        <dbReference type="ARBA" id="ARBA00022989"/>
    </source>
</evidence>
<keyword evidence="9" id="KW-1185">Reference proteome</keyword>
<keyword evidence="2 6" id="KW-0812">Transmembrane</keyword>
<feature type="transmembrane region" description="Helical" evidence="6">
    <location>
        <begin position="297"/>
        <end position="319"/>
    </location>
</feature>
<dbReference type="InterPro" id="IPR006201">
    <property type="entry name" value="Neur_channel"/>
</dbReference>
<protein>
    <submittedName>
        <fullName evidence="10">Neuronal acetylcholine receptor subunit beta-3 isoform X1</fullName>
    </submittedName>
</protein>
<evidence type="ECO:0000256" key="4">
    <source>
        <dbReference type="ARBA" id="ARBA00023136"/>
    </source>
</evidence>
<name>A0A6P4IH30_DROKI</name>
<sequence length="496" mass="55837">MWAVICDAEQSSHWRYQSRDRGHVPSRRAELSYARESRERALDRRLYSRHFQTNPTMKASLKIKTPTSGMELLLLGLAAASVPGATAADSNIGGVKALDRLHAGLFLKYDSLVQPQFEGVPTPVSLGLVINYIDIEEINGKMTVHCYLNIRWKDENLVWQPSEYDNISQIIVRSSEVWTPQITLFNGDEGGLLADTQVLVGSNGNLLRVPPAVYTAYCNLNMQNWPQDEQTCTLQIGSWGLKNIVAENITGKDTSMDYDELVQSPEWEIVDSKAKFINQDFYGYMEYTLTAKRRSSMYTAVIYTPASCIVILALAAFWLPPHMGGEKIMINGLLIIVIAAFLMYFAQLVPVMANKTPLVVIFYSTTLLLLSVSTIIEVAVLYLATVKHKRRIPDVLRKLLHGKVGTWLLLSHFCTQPAPQQTEKTNELYEQQQDQEQHVYENDDDEATNPLDINPSEVPAYKAIQFDWALLATAVDRVFFVVYSLAFLILAITCAV</sequence>
<dbReference type="GO" id="GO:0004888">
    <property type="term" value="F:transmembrane signaling receptor activity"/>
    <property type="evidence" value="ECO:0007669"/>
    <property type="project" value="InterPro"/>
</dbReference>
<dbReference type="SUPFAM" id="SSF63712">
    <property type="entry name" value="Nicotinic receptor ligand binding domain-like"/>
    <property type="match status" value="1"/>
</dbReference>
<dbReference type="Pfam" id="PF02931">
    <property type="entry name" value="Neur_chan_LBD"/>
    <property type="match status" value="1"/>
</dbReference>
<keyword evidence="10" id="KW-0675">Receptor</keyword>
<reference evidence="10" key="2">
    <citation type="submission" date="2025-08" db="UniProtKB">
        <authorList>
            <consortium name="RefSeq"/>
        </authorList>
    </citation>
    <scope>IDENTIFICATION</scope>
    <source>
        <strain evidence="10">14028-0561.14</strain>
        <tissue evidence="10">Whole fly</tissue>
    </source>
</reference>
<evidence type="ECO:0000256" key="6">
    <source>
        <dbReference type="SAM" id="Phobius"/>
    </source>
</evidence>
<dbReference type="GO" id="GO:0005230">
    <property type="term" value="F:extracellular ligand-gated monoatomic ion channel activity"/>
    <property type="evidence" value="ECO:0007669"/>
    <property type="project" value="InterPro"/>
</dbReference>
<dbReference type="InterPro" id="IPR038050">
    <property type="entry name" value="Neuro_actylchol_rec"/>
</dbReference>
<dbReference type="CDD" id="cd18989">
    <property type="entry name" value="LGIC_ECD_cation"/>
    <property type="match status" value="1"/>
</dbReference>
<gene>
    <name evidence="10" type="primary">nAChRbeta3</name>
</gene>
<feature type="transmembrane region" description="Helical" evidence="6">
    <location>
        <begin position="468"/>
        <end position="492"/>
    </location>
</feature>
<feature type="domain" description="Neurotransmitter-gated ion-channel ligand-binding" evidence="7">
    <location>
        <begin position="100"/>
        <end position="293"/>
    </location>
</feature>